<dbReference type="Proteomes" id="UP000053660">
    <property type="component" value="Unassembled WGS sequence"/>
</dbReference>
<dbReference type="EMBL" id="KN551308">
    <property type="protein sequence ID" value="KHJ92519.1"/>
    <property type="molecule type" value="Genomic_DNA"/>
</dbReference>
<organism evidence="2 3">
    <name type="scientific">Oesophagostomum dentatum</name>
    <name type="common">Nodular worm</name>
    <dbReference type="NCBI Taxonomy" id="61180"/>
    <lineage>
        <taxon>Eukaryota</taxon>
        <taxon>Metazoa</taxon>
        <taxon>Ecdysozoa</taxon>
        <taxon>Nematoda</taxon>
        <taxon>Chromadorea</taxon>
        <taxon>Rhabditida</taxon>
        <taxon>Rhabditina</taxon>
        <taxon>Rhabditomorpha</taxon>
        <taxon>Strongyloidea</taxon>
        <taxon>Strongylidae</taxon>
        <taxon>Oesophagostomum</taxon>
    </lineage>
</organism>
<gene>
    <name evidence="2" type="ORF">OESDEN_07593</name>
</gene>
<accession>A0A0B1T5K0</accession>
<reference evidence="2 3" key="1">
    <citation type="submission" date="2014-03" db="EMBL/GenBank/DDBJ databases">
        <title>Draft genome of the hookworm Oesophagostomum dentatum.</title>
        <authorList>
            <person name="Mitreva M."/>
        </authorList>
    </citation>
    <scope>NUCLEOTIDE SEQUENCE [LARGE SCALE GENOMIC DNA]</scope>
    <source>
        <strain evidence="2 3">OD-Hann</strain>
    </source>
</reference>
<feature type="chain" id="PRO_5002061442" description="SXP/RAL-2 family protein Ani s 5-like cation-binding domain-containing protein" evidence="1">
    <location>
        <begin position="17"/>
        <end position="141"/>
    </location>
</feature>
<keyword evidence="1" id="KW-0732">Signal</keyword>
<proteinExistence type="predicted"/>
<name>A0A0B1T5K0_OESDE</name>
<sequence>MRNLLQTLAIATIVLCDSPVYVDELEDLVKGTADYYQLKALDDNKFMNRSEKQQRLNEILARQPQNIQQQFYQKVQYEESIRKSEEQYKQRIADQQGVGDFMRQIISIENDMSISSAEAEQRENRLKYGNPAAARLLDDLD</sequence>
<evidence type="ECO:0008006" key="4">
    <source>
        <dbReference type="Google" id="ProtNLM"/>
    </source>
</evidence>
<dbReference type="AlphaFoldDB" id="A0A0B1T5K0"/>
<evidence type="ECO:0000313" key="2">
    <source>
        <dbReference type="EMBL" id="KHJ92519.1"/>
    </source>
</evidence>
<protein>
    <recommendedName>
        <fullName evidence="4">SXP/RAL-2 family protein Ani s 5-like cation-binding domain-containing protein</fullName>
    </recommendedName>
</protein>
<keyword evidence="3" id="KW-1185">Reference proteome</keyword>
<evidence type="ECO:0000256" key="1">
    <source>
        <dbReference type="SAM" id="SignalP"/>
    </source>
</evidence>
<feature type="signal peptide" evidence="1">
    <location>
        <begin position="1"/>
        <end position="16"/>
    </location>
</feature>
<evidence type="ECO:0000313" key="3">
    <source>
        <dbReference type="Proteomes" id="UP000053660"/>
    </source>
</evidence>
<dbReference type="OrthoDB" id="5822489at2759"/>